<protein>
    <submittedName>
        <fullName evidence="3">YciK family oxidoreductase</fullName>
    </submittedName>
</protein>
<comment type="similarity">
    <text evidence="1">Belongs to the short-chain dehydrogenases/reductases (SDR) family.</text>
</comment>
<gene>
    <name evidence="3" type="ORF">ACFQ1C_09270</name>
</gene>
<dbReference type="PANTHER" id="PTHR42901">
    <property type="entry name" value="ALCOHOL DEHYDROGENASE"/>
    <property type="match status" value="1"/>
</dbReference>
<dbReference type="SUPFAM" id="SSF51735">
    <property type="entry name" value="NAD(P)-binding Rossmann-fold domains"/>
    <property type="match status" value="1"/>
</dbReference>
<dbReference type="RefSeq" id="WP_379558321.1">
    <property type="nucleotide sequence ID" value="NZ_JBHTJS010000035.1"/>
</dbReference>
<dbReference type="EMBL" id="JBHTJS010000035">
    <property type="protein sequence ID" value="MFD1008342.1"/>
    <property type="molecule type" value="Genomic_DNA"/>
</dbReference>
<dbReference type="PROSITE" id="PS00061">
    <property type="entry name" value="ADH_SHORT"/>
    <property type="match status" value="1"/>
</dbReference>
<keyword evidence="2" id="KW-0560">Oxidoreductase</keyword>
<dbReference type="PANTHER" id="PTHR42901:SF1">
    <property type="entry name" value="ALCOHOL DEHYDROGENASE"/>
    <property type="match status" value="1"/>
</dbReference>
<dbReference type="InterPro" id="IPR036291">
    <property type="entry name" value="NAD(P)-bd_dom_sf"/>
</dbReference>
<evidence type="ECO:0000256" key="1">
    <source>
        <dbReference type="ARBA" id="ARBA00006484"/>
    </source>
</evidence>
<dbReference type="InterPro" id="IPR002347">
    <property type="entry name" value="SDR_fam"/>
</dbReference>
<name>A0ABW3KHQ8_9GAMM</name>
<dbReference type="Gene3D" id="3.40.50.720">
    <property type="entry name" value="NAD(P)-binding Rossmann-like Domain"/>
    <property type="match status" value="1"/>
</dbReference>
<sequence length="253" mass="27542">MHNYQAAADLLNEKVILITGAGDGIGRQAALYYGAHGATVVLLGRTVSKLEAVYDELVAQGSPEPAIIPLDLEGATKDHYQQMAETLKQQFGRLDGVLFNAGHLSVLGPFNMIGEDEWDKVMQINLKSQFLMTQALLPLLKATEQASIIYTSSGVGKQGRAYWGSYAISKFATEGMMQVLADELSNTQVRVNCINPGATRTDMRSRAYPGEDPATLRTPEQIMPLYLYLMGSDSQEISGQSLDAQPDKLRPAS</sequence>
<comment type="caution">
    <text evidence="3">The sequence shown here is derived from an EMBL/GenBank/DDBJ whole genome shotgun (WGS) entry which is preliminary data.</text>
</comment>
<dbReference type="PRINTS" id="PR00081">
    <property type="entry name" value="GDHRDH"/>
</dbReference>
<dbReference type="InterPro" id="IPR020904">
    <property type="entry name" value="Sc_DH/Rdtase_CS"/>
</dbReference>
<keyword evidence="4" id="KW-1185">Reference proteome</keyword>
<organism evidence="3 4">
    <name type="scientific">Oceanisphaera ostreae</name>
    <dbReference type="NCBI Taxonomy" id="914151"/>
    <lineage>
        <taxon>Bacteria</taxon>
        <taxon>Pseudomonadati</taxon>
        <taxon>Pseudomonadota</taxon>
        <taxon>Gammaproteobacteria</taxon>
        <taxon>Aeromonadales</taxon>
        <taxon>Aeromonadaceae</taxon>
        <taxon>Oceanisphaera</taxon>
    </lineage>
</organism>
<evidence type="ECO:0000256" key="2">
    <source>
        <dbReference type="ARBA" id="ARBA00023002"/>
    </source>
</evidence>
<dbReference type="Proteomes" id="UP001597048">
    <property type="component" value="Unassembled WGS sequence"/>
</dbReference>
<reference evidence="4" key="1">
    <citation type="journal article" date="2019" name="Int. J. Syst. Evol. Microbiol.">
        <title>The Global Catalogue of Microorganisms (GCM) 10K type strain sequencing project: providing services to taxonomists for standard genome sequencing and annotation.</title>
        <authorList>
            <consortium name="The Broad Institute Genomics Platform"/>
            <consortium name="The Broad Institute Genome Sequencing Center for Infectious Disease"/>
            <person name="Wu L."/>
            <person name="Ma J."/>
        </authorList>
    </citation>
    <scope>NUCLEOTIDE SEQUENCE [LARGE SCALE GENOMIC DNA]</scope>
    <source>
        <strain evidence="4">CCUG 60525</strain>
    </source>
</reference>
<evidence type="ECO:0000313" key="3">
    <source>
        <dbReference type="EMBL" id="MFD1008342.1"/>
    </source>
</evidence>
<dbReference type="Pfam" id="PF00106">
    <property type="entry name" value="adh_short"/>
    <property type="match status" value="1"/>
</dbReference>
<evidence type="ECO:0000313" key="4">
    <source>
        <dbReference type="Proteomes" id="UP001597048"/>
    </source>
</evidence>
<dbReference type="NCBIfam" id="NF006509">
    <property type="entry name" value="PRK08945.1"/>
    <property type="match status" value="1"/>
</dbReference>
<accession>A0ABW3KHQ8</accession>
<proteinExistence type="inferred from homology"/>